<dbReference type="PIRSF" id="PIRSF033490">
    <property type="entry name" value="MazF"/>
    <property type="match status" value="1"/>
</dbReference>
<proteinExistence type="inferred from homology"/>
<protein>
    <recommendedName>
        <fullName evidence="3">mRNA interferase</fullName>
        <ecNumber evidence="3">3.1.-.-</ecNumber>
    </recommendedName>
</protein>
<gene>
    <name evidence="4" type="ORF">SAMN04487818_104130</name>
</gene>
<dbReference type="GO" id="GO:0003677">
    <property type="term" value="F:DNA binding"/>
    <property type="evidence" value="ECO:0007669"/>
    <property type="project" value="InterPro"/>
</dbReference>
<dbReference type="Proteomes" id="UP000199051">
    <property type="component" value="Unassembled WGS sequence"/>
</dbReference>
<keyword evidence="3" id="KW-0255">Endonuclease</keyword>
<dbReference type="GO" id="GO:0004521">
    <property type="term" value="F:RNA endonuclease activity"/>
    <property type="evidence" value="ECO:0007669"/>
    <property type="project" value="TreeGrafter"/>
</dbReference>
<comment type="similarity">
    <text evidence="1 3">Belongs to the PemK/MazF family.</text>
</comment>
<name>A0A1H9Q8Z5_9PSEU</name>
<dbReference type="Gene3D" id="2.30.30.110">
    <property type="match status" value="1"/>
</dbReference>
<keyword evidence="3" id="KW-0378">Hydrolase</keyword>
<dbReference type="STRING" id="155974.SAMN04487818_104130"/>
<evidence type="ECO:0000313" key="4">
    <source>
        <dbReference type="EMBL" id="SER56872.1"/>
    </source>
</evidence>
<keyword evidence="3" id="KW-0540">Nuclease</keyword>
<evidence type="ECO:0000256" key="3">
    <source>
        <dbReference type="PIRNR" id="PIRNR033490"/>
    </source>
</evidence>
<dbReference type="GO" id="GO:0016787">
    <property type="term" value="F:hydrolase activity"/>
    <property type="evidence" value="ECO:0007669"/>
    <property type="project" value="UniProtKB-KW"/>
</dbReference>
<accession>A0A1H9Q8Z5</accession>
<dbReference type="GO" id="GO:0016075">
    <property type="term" value="P:rRNA catabolic process"/>
    <property type="evidence" value="ECO:0007669"/>
    <property type="project" value="TreeGrafter"/>
</dbReference>
<keyword evidence="2" id="KW-1277">Toxin-antitoxin system</keyword>
<dbReference type="GO" id="GO:0006402">
    <property type="term" value="P:mRNA catabolic process"/>
    <property type="evidence" value="ECO:0007669"/>
    <property type="project" value="TreeGrafter"/>
</dbReference>
<dbReference type="AlphaFoldDB" id="A0A1H9Q8Z5"/>
<dbReference type="InterPro" id="IPR003477">
    <property type="entry name" value="PemK-like"/>
</dbReference>
<comment type="function">
    <text evidence="3">Toxic component of a type II toxin-antitoxin (TA) system.</text>
</comment>
<sequence length="114" mass="11934">MVIERGGIHWAELGEPDGSRPAKRRPVLVIQADPYNTSRLATVLVAVLTSNTNLAAAPGNVFLPASATALPRDSVVNVTALVTLNKSDLTGQVGAVPLVLMRDVDAGLRKVLAL</sequence>
<dbReference type="SUPFAM" id="SSF50118">
    <property type="entry name" value="Cell growth inhibitor/plasmid maintenance toxic component"/>
    <property type="match status" value="1"/>
</dbReference>
<evidence type="ECO:0000256" key="2">
    <source>
        <dbReference type="ARBA" id="ARBA00022649"/>
    </source>
</evidence>
<dbReference type="PANTHER" id="PTHR33988:SF2">
    <property type="entry name" value="ENDORIBONUCLEASE MAZF"/>
    <property type="match status" value="1"/>
</dbReference>
<evidence type="ECO:0000313" key="5">
    <source>
        <dbReference type="Proteomes" id="UP000199051"/>
    </source>
</evidence>
<dbReference type="PANTHER" id="PTHR33988">
    <property type="entry name" value="ENDORIBONUCLEASE MAZF-RELATED"/>
    <property type="match status" value="1"/>
</dbReference>
<dbReference type="RefSeq" id="WP_092776499.1">
    <property type="nucleotide sequence ID" value="NZ_FOGI01000004.1"/>
</dbReference>
<evidence type="ECO:0000256" key="1">
    <source>
        <dbReference type="ARBA" id="ARBA00007521"/>
    </source>
</evidence>
<keyword evidence="5" id="KW-1185">Reference proteome</keyword>
<reference evidence="5" key="1">
    <citation type="submission" date="2016-10" db="EMBL/GenBank/DDBJ databases">
        <authorList>
            <person name="Varghese N."/>
            <person name="Submissions S."/>
        </authorList>
    </citation>
    <scope>NUCLEOTIDE SEQUENCE [LARGE SCALE GENOMIC DNA]</scope>
    <source>
        <strain evidence="5">DSM 44260</strain>
    </source>
</reference>
<dbReference type="EC" id="3.1.-.-" evidence="3"/>
<organism evidence="4 5">
    <name type="scientific">Actinokineospora terrae</name>
    <dbReference type="NCBI Taxonomy" id="155974"/>
    <lineage>
        <taxon>Bacteria</taxon>
        <taxon>Bacillati</taxon>
        <taxon>Actinomycetota</taxon>
        <taxon>Actinomycetes</taxon>
        <taxon>Pseudonocardiales</taxon>
        <taxon>Pseudonocardiaceae</taxon>
        <taxon>Actinokineospora</taxon>
    </lineage>
</organism>
<dbReference type="Pfam" id="PF02452">
    <property type="entry name" value="PemK_toxin"/>
    <property type="match status" value="1"/>
</dbReference>
<dbReference type="EMBL" id="FOGI01000004">
    <property type="protein sequence ID" value="SER56872.1"/>
    <property type="molecule type" value="Genomic_DNA"/>
</dbReference>
<dbReference type="InterPro" id="IPR011067">
    <property type="entry name" value="Plasmid_toxin/cell-grow_inhib"/>
</dbReference>